<dbReference type="OMA" id="YDIPANW"/>
<keyword evidence="4" id="KW-0560">Oxidoreductase</keyword>
<proteinExistence type="predicted"/>
<keyword evidence="5" id="KW-0539">Nucleus</keyword>
<dbReference type="VEuPathDB" id="TriTrypDB:TcIL3000_0_22610"/>
<evidence type="ECO:0000256" key="1">
    <source>
        <dbReference type="ARBA" id="ARBA00004123"/>
    </source>
</evidence>
<reference evidence="8" key="1">
    <citation type="submission" date="2011-07" db="EMBL/GenBank/DDBJ databases">
        <title>Divergent evolution of antigenic variation in African trypanosomes.</title>
        <authorList>
            <person name="Jackson A.P."/>
            <person name="Berry A."/>
            <person name="Allison H.C."/>
            <person name="Burton P."/>
            <person name="Anderson J."/>
            <person name="Aslett M."/>
            <person name="Brown R."/>
            <person name="Corton N."/>
            <person name="Harris D."/>
            <person name="Hauser H."/>
            <person name="Gamble J."/>
            <person name="Gilderthorp R."/>
            <person name="McQuillan J."/>
            <person name="Quail M.A."/>
            <person name="Sanders M."/>
            <person name="Van Tonder A."/>
            <person name="Ginger M.L."/>
            <person name="Donelson J.E."/>
            <person name="Field M.C."/>
            <person name="Barry J.D."/>
            <person name="Berriman M."/>
            <person name="Hertz-Fowler C."/>
        </authorList>
    </citation>
    <scope>NUCLEOTIDE SEQUENCE [LARGE SCALE GENOMIC DNA]</scope>
    <source>
        <strain evidence="8">IL3000</strain>
    </source>
</reference>
<dbReference type="Pfam" id="PF00881">
    <property type="entry name" value="Nitroreductase"/>
    <property type="match status" value="1"/>
</dbReference>
<accession>F9WJD8</accession>
<keyword evidence="8" id="KW-1185">Reference proteome</keyword>
<protein>
    <submittedName>
        <fullName evidence="7">WGS project CAEQ00000000 data, annotated contig 899</fullName>
    </submittedName>
</protein>
<feature type="domain" description="Nitroreductase" evidence="6">
    <location>
        <begin position="35"/>
        <end position="203"/>
    </location>
</feature>
<evidence type="ECO:0000313" key="7">
    <source>
        <dbReference type="EMBL" id="CCD17442.1"/>
    </source>
</evidence>
<keyword evidence="3" id="KW-0963">Cytoplasm</keyword>
<dbReference type="SUPFAM" id="SSF55469">
    <property type="entry name" value="FMN-dependent nitroreductase-like"/>
    <property type="match status" value="1"/>
</dbReference>
<dbReference type="GO" id="GO:0034599">
    <property type="term" value="P:cellular response to oxidative stress"/>
    <property type="evidence" value="ECO:0007669"/>
    <property type="project" value="InterPro"/>
</dbReference>
<dbReference type="CDD" id="cd02140">
    <property type="entry name" value="Frm2-like"/>
    <property type="match status" value="1"/>
</dbReference>
<dbReference type="PANTHER" id="PTHR43035">
    <property type="entry name" value="FATTY ACID REPRESSION MUTANT PROTEIN 2-RELATED"/>
    <property type="match status" value="1"/>
</dbReference>
<dbReference type="PANTHER" id="PTHR43035:SF1">
    <property type="entry name" value="FATTY ACID REPRESSION MUTANT PROTEIN 2-RELATED"/>
    <property type="match status" value="1"/>
</dbReference>
<evidence type="ECO:0000259" key="6">
    <source>
        <dbReference type="Pfam" id="PF00881"/>
    </source>
</evidence>
<dbReference type="GO" id="GO:0005737">
    <property type="term" value="C:cytoplasm"/>
    <property type="evidence" value="ECO:0007669"/>
    <property type="project" value="UniProtKB-SubCell"/>
</dbReference>
<sequence length="224" mass="25054">MLAVSLACSGSSSDNQENISLRSYTPTLIITISAMRRTVYQLKSELPLPEDDVAQLVKDVVRECPSAFNSQSSRIVILFGEEHKKLWNITKDRLKANLSAEAYQEAIKKVDNCFAPAAGTVLFFEDRAVVEQLQQTFKTYADSFPVWSTESSGMAQYAVWTALATKGIGASLQHYSNLIREAVAAEWKLPATWEMHSQMPFGKALVGPGEKTYITDEERFRVFK</sequence>
<evidence type="ECO:0000256" key="3">
    <source>
        <dbReference type="ARBA" id="ARBA00022490"/>
    </source>
</evidence>
<dbReference type="InterPro" id="IPR033877">
    <property type="entry name" value="Frm2/Hbn1"/>
</dbReference>
<gene>
    <name evidence="7" type="ORF">TCIL3000_0_22610</name>
</gene>
<dbReference type="Proteomes" id="UP000000702">
    <property type="component" value="Unassembled WGS sequence"/>
</dbReference>
<dbReference type="InterPro" id="IPR000415">
    <property type="entry name" value="Nitroreductase-like"/>
</dbReference>
<dbReference type="Gene3D" id="3.40.109.10">
    <property type="entry name" value="NADH Oxidase"/>
    <property type="match status" value="1"/>
</dbReference>
<evidence type="ECO:0000256" key="2">
    <source>
        <dbReference type="ARBA" id="ARBA00004496"/>
    </source>
</evidence>
<name>F9WJD8_TRYCI</name>
<dbReference type="EMBL" id="CAEQ01002713">
    <property type="protein sequence ID" value="CCD17442.1"/>
    <property type="molecule type" value="Genomic_DNA"/>
</dbReference>
<evidence type="ECO:0000256" key="5">
    <source>
        <dbReference type="ARBA" id="ARBA00023242"/>
    </source>
</evidence>
<comment type="caution">
    <text evidence="7">The sequence shown here is derived from an EMBL/GenBank/DDBJ whole genome shotgun (WGS) entry which is preliminary data.</text>
</comment>
<dbReference type="FunFam" id="3.40.109.10:FF:000001">
    <property type="entry name" value="Nitroreductase family"/>
    <property type="match status" value="1"/>
</dbReference>
<dbReference type="AlphaFoldDB" id="F9WJD8"/>
<dbReference type="InterPro" id="IPR029479">
    <property type="entry name" value="Nitroreductase"/>
</dbReference>
<evidence type="ECO:0000313" key="8">
    <source>
        <dbReference type="Proteomes" id="UP000000702"/>
    </source>
</evidence>
<comment type="subcellular location">
    <subcellularLocation>
        <location evidence="2">Cytoplasm</location>
    </subcellularLocation>
    <subcellularLocation>
        <location evidence="1">Nucleus</location>
    </subcellularLocation>
</comment>
<reference evidence="7 8" key="2">
    <citation type="journal article" date="2012" name="Proc. Natl. Acad. Sci. U.S.A.">
        <title>Antigenic diversity is generated by distinct evolutionary mechanisms in African trypanosome species.</title>
        <authorList>
            <person name="Jackson A.P."/>
            <person name="Berry A."/>
            <person name="Aslett M."/>
            <person name="Allison H.C."/>
            <person name="Burton P."/>
            <person name="Vavrova-Anderson J."/>
            <person name="Brown R."/>
            <person name="Browne H."/>
            <person name="Corton N."/>
            <person name="Hauser H."/>
            <person name="Gamble J."/>
            <person name="Gilderthorp R."/>
            <person name="Marcello L."/>
            <person name="McQuillan J."/>
            <person name="Otto T.D."/>
            <person name="Quail M.A."/>
            <person name="Sanders M.J."/>
            <person name="van Tonder A."/>
            <person name="Ginger M.L."/>
            <person name="Field M.C."/>
            <person name="Barry J.D."/>
            <person name="Hertz-Fowler C."/>
            <person name="Berriman M."/>
        </authorList>
    </citation>
    <scope>NUCLEOTIDE SEQUENCE [LARGE SCALE GENOMIC DNA]</scope>
    <source>
        <strain evidence="7 8">IL3000</strain>
    </source>
</reference>
<organism evidence="7 8">
    <name type="scientific">Trypanosoma congolense (strain IL3000)</name>
    <dbReference type="NCBI Taxonomy" id="1068625"/>
    <lineage>
        <taxon>Eukaryota</taxon>
        <taxon>Discoba</taxon>
        <taxon>Euglenozoa</taxon>
        <taxon>Kinetoplastea</taxon>
        <taxon>Metakinetoplastina</taxon>
        <taxon>Trypanosomatida</taxon>
        <taxon>Trypanosomatidae</taxon>
        <taxon>Trypanosoma</taxon>
        <taxon>Nannomonas</taxon>
    </lineage>
</organism>
<dbReference type="GO" id="GO:0005634">
    <property type="term" value="C:nucleus"/>
    <property type="evidence" value="ECO:0007669"/>
    <property type="project" value="UniProtKB-SubCell"/>
</dbReference>
<dbReference type="GO" id="GO:0016491">
    <property type="term" value="F:oxidoreductase activity"/>
    <property type="evidence" value="ECO:0007669"/>
    <property type="project" value="UniProtKB-KW"/>
</dbReference>
<evidence type="ECO:0000256" key="4">
    <source>
        <dbReference type="ARBA" id="ARBA00023002"/>
    </source>
</evidence>